<evidence type="ECO:0000313" key="7">
    <source>
        <dbReference type="Proteomes" id="UP000662931"/>
    </source>
</evidence>
<proteinExistence type="predicted"/>
<dbReference type="OrthoDB" id="67716at2759"/>
<dbReference type="GeneID" id="62196989"/>
<evidence type="ECO:0000256" key="2">
    <source>
        <dbReference type="ARBA" id="ARBA00022448"/>
    </source>
</evidence>
<protein>
    <submittedName>
        <fullName evidence="6">Uncharacterized protein</fullName>
    </submittedName>
</protein>
<sequence>MKSIQYTELSLEIDTSLQCIAIYLPTNTDRVVKKQRLSSEDLRVEVQTAENTNGTDSSSFGGFCELNALDSLCRTVAYRVSESKDSITLTPLLINNSLNLKFQSLKFVVPATIRPNCVTLIEQTDAEDTVVLDIITEANLLITLNVHLRSLLVEHPRNYPLQLDNFYSWCSYSLPYSFLDRKPFFLKGINVHTSIAALVDGGVLLLSKQSPLDSFLVIPFSDSSYFESIKSRLFSRKPAGAIPSFVDIDGERISSKAVLDIIAFQNNRYLLSVSIDKQLKVWSLSDGVCLNTYKLDDFLSDSLKPVLISRCLPKKILHLLNDSLASLFLPIGNNYLKVLNLNADGAVSEAKNIDVPLPSTNWLFHSCDAQLRNSTLKIWICWCFGGNYMLQKCELPDKGVESWTSSTSANDVEAKLQSRFIADVENATDYESLSKIGTLWVLDSFRYETSILQSAMELCSKFYEGSISGLSLKEQILKTITANKDSTDDDYLSVMKRQWLRFANVCDEVSRSFQNIISVCYDRSLDENDGFFIIMKTLNYSIVKKASIFAALTSGSDEVSETMNRIFNVEGIEFDSLKRVVKVLQEFRRRFSSADLYKLEQYLYRGKSSSTTDLMTTIVQTCMKGRMDSSAFDLLGSLNSIPNCWDQIQFLANASILNTLGYKPINNVSLGNVGDSLILSDVRAESVFAQDIMLDIMLVLLAAEINDPMEELFRHVSMSYQRYGMILKTLGYSLDMKSGKLISNEVNVTSSSLVLSYIKSFHQGGALIRNKNLNLLTNDIFIKLFGDDYGYFIMSSLLALNADSYVLFDLLAYLKVKSPITLMLTGLVKMKSKDESAYDIFTESADLITGGIKSISSRERVALEPISSLADAILTESKVEYFFNLSILFESHGMEKFALKFALDSLAARNEVQDTTDDASILAKVFKLALKLDELELSYDMISKMKFRNRKHPIKQFIYKLFQINQLSKILEFHFSEDFDAVDELIYGLGESSALTGDLSNALKYYRTCYSLRLQEGDIRAAIEALYRINCVGFELIKIGKFSDPQLLLDNYLIVFNLLHTMKEDDRWIIKHPVCFKSDGSEGDMNFDNNGTNQLLTFEDLEEEYNQIRARYSESIAV</sequence>
<gene>
    <name evidence="6" type="ORF">FOA43_003589</name>
</gene>
<dbReference type="GO" id="GO:0005643">
    <property type="term" value="C:nuclear pore"/>
    <property type="evidence" value="ECO:0007669"/>
    <property type="project" value="TreeGrafter"/>
</dbReference>
<dbReference type="Proteomes" id="UP000662931">
    <property type="component" value="Chromosome 4"/>
</dbReference>
<evidence type="ECO:0000313" key="6">
    <source>
        <dbReference type="EMBL" id="QPG76203.1"/>
    </source>
</evidence>
<accession>A0A875S5K1</accession>
<keyword evidence="7" id="KW-1185">Reference proteome</keyword>
<dbReference type="InterPro" id="IPR036322">
    <property type="entry name" value="WD40_repeat_dom_sf"/>
</dbReference>
<keyword evidence="3" id="KW-0539">Nucleus</keyword>
<feature type="domain" description="Nucleoporin Nup120/160 beta-propeller" evidence="4">
    <location>
        <begin position="74"/>
        <end position="546"/>
    </location>
</feature>
<dbReference type="Pfam" id="PF11715">
    <property type="entry name" value="Beta-prop_Nup120_160"/>
    <property type="match status" value="1"/>
</dbReference>
<dbReference type="AlphaFoldDB" id="A0A875S5K1"/>
<evidence type="ECO:0000256" key="3">
    <source>
        <dbReference type="ARBA" id="ARBA00023242"/>
    </source>
</evidence>
<feature type="domain" description="NUP160 middle TPR" evidence="5">
    <location>
        <begin position="824"/>
        <end position="1028"/>
    </location>
</feature>
<comment type="subcellular location">
    <subcellularLocation>
        <location evidence="1">Nucleus</location>
    </subcellularLocation>
</comment>
<dbReference type="PANTHER" id="PTHR21286">
    <property type="entry name" value="NUCLEAR PORE COMPLEX PROTEIN NUP160"/>
    <property type="match status" value="1"/>
</dbReference>
<dbReference type="GO" id="GO:0017056">
    <property type="term" value="F:structural constituent of nuclear pore"/>
    <property type="evidence" value="ECO:0007669"/>
    <property type="project" value="TreeGrafter"/>
</dbReference>
<dbReference type="InterPro" id="IPR021717">
    <property type="entry name" value="Nucleoporin_Nup160"/>
</dbReference>
<name>A0A875S5K1_EENNA</name>
<dbReference type="InterPro" id="IPR059141">
    <property type="entry name" value="Beta-prop_Nup120_160"/>
</dbReference>
<dbReference type="InterPro" id="IPR056535">
    <property type="entry name" value="TPR_NUP160_M"/>
</dbReference>
<reference evidence="6" key="1">
    <citation type="submission" date="2020-10" db="EMBL/GenBank/DDBJ databases">
        <authorList>
            <person name="Roach M.J.R."/>
        </authorList>
    </citation>
    <scope>NUCLEOTIDE SEQUENCE</scope>
    <source>
        <strain evidence="6">CBS 1945</strain>
    </source>
</reference>
<dbReference type="RefSeq" id="XP_038779768.1">
    <property type="nucleotide sequence ID" value="XM_038923840.1"/>
</dbReference>
<evidence type="ECO:0000259" key="5">
    <source>
        <dbReference type="Pfam" id="PF23354"/>
    </source>
</evidence>
<evidence type="ECO:0000256" key="1">
    <source>
        <dbReference type="ARBA" id="ARBA00004123"/>
    </source>
</evidence>
<evidence type="ECO:0000259" key="4">
    <source>
        <dbReference type="Pfam" id="PF11715"/>
    </source>
</evidence>
<dbReference type="PANTHER" id="PTHR21286:SF0">
    <property type="entry name" value="NUCLEAR PORE COMPLEX PROTEIN NUP160"/>
    <property type="match status" value="1"/>
</dbReference>
<dbReference type="KEGG" id="bnn:FOA43_003589"/>
<dbReference type="EMBL" id="CP064815">
    <property type="protein sequence ID" value="QPG76203.1"/>
    <property type="molecule type" value="Genomic_DNA"/>
</dbReference>
<dbReference type="SUPFAM" id="SSF50978">
    <property type="entry name" value="WD40 repeat-like"/>
    <property type="match status" value="1"/>
</dbReference>
<keyword evidence="2" id="KW-0813">Transport</keyword>
<organism evidence="6 7">
    <name type="scientific">Eeniella nana</name>
    <name type="common">Yeast</name>
    <name type="synonym">Brettanomyces nanus</name>
    <dbReference type="NCBI Taxonomy" id="13502"/>
    <lineage>
        <taxon>Eukaryota</taxon>
        <taxon>Fungi</taxon>
        <taxon>Dikarya</taxon>
        <taxon>Ascomycota</taxon>
        <taxon>Saccharomycotina</taxon>
        <taxon>Pichiomycetes</taxon>
        <taxon>Pichiales</taxon>
        <taxon>Pichiaceae</taxon>
        <taxon>Brettanomyces</taxon>
    </lineage>
</organism>
<dbReference type="Pfam" id="PF23354">
    <property type="entry name" value="TPR_NUP160_120_M"/>
    <property type="match status" value="1"/>
</dbReference>